<feature type="transmembrane region" description="Helical" evidence="7">
    <location>
        <begin position="37"/>
        <end position="57"/>
    </location>
</feature>
<feature type="transmembrane region" description="Helical" evidence="7">
    <location>
        <begin position="572"/>
        <end position="597"/>
    </location>
</feature>
<feature type="transmembrane region" description="Helical" evidence="7">
    <location>
        <begin position="115"/>
        <end position="140"/>
    </location>
</feature>
<dbReference type="EMBL" id="BLXT01004638">
    <property type="protein sequence ID" value="GFO15998.1"/>
    <property type="molecule type" value="Genomic_DNA"/>
</dbReference>
<dbReference type="AlphaFoldDB" id="A0AAV4B8T4"/>
<dbReference type="Proteomes" id="UP000735302">
    <property type="component" value="Unassembled WGS sequence"/>
</dbReference>
<feature type="transmembrane region" description="Helical" evidence="7">
    <location>
        <begin position="603"/>
        <end position="620"/>
    </location>
</feature>
<evidence type="ECO:0000256" key="5">
    <source>
        <dbReference type="ARBA" id="ARBA00023136"/>
    </source>
</evidence>
<feature type="transmembrane region" description="Helical" evidence="7">
    <location>
        <begin position="160"/>
        <end position="186"/>
    </location>
</feature>
<proteinExistence type="predicted"/>
<evidence type="ECO:0000256" key="3">
    <source>
        <dbReference type="ARBA" id="ARBA00022692"/>
    </source>
</evidence>
<evidence type="ECO:0000256" key="1">
    <source>
        <dbReference type="ARBA" id="ARBA00004141"/>
    </source>
</evidence>
<evidence type="ECO:0000256" key="7">
    <source>
        <dbReference type="SAM" id="Phobius"/>
    </source>
</evidence>
<feature type="transmembrane region" description="Helical" evidence="7">
    <location>
        <begin position="12"/>
        <end position="30"/>
    </location>
</feature>
<name>A0AAV4B8T4_9GAST</name>
<organism evidence="8 9">
    <name type="scientific">Plakobranchus ocellatus</name>
    <dbReference type="NCBI Taxonomy" id="259542"/>
    <lineage>
        <taxon>Eukaryota</taxon>
        <taxon>Metazoa</taxon>
        <taxon>Spiralia</taxon>
        <taxon>Lophotrochozoa</taxon>
        <taxon>Mollusca</taxon>
        <taxon>Gastropoda</taxon>
        <taxon>Heterobranchia</taxon>
        <taxon>Euthyneura</taxon>
        <taxon>Panpulmonata</taxon>
        <taxon>Sacoglossa</taxon>
        <taxon>Placobranchoidea</taxon>
        <taxon>Plakobranchidae</taxon>
        <taxon>Plakobranchus</taxon>
    </lineage>
</organism>
<evidence type="ECO:0000313" key="9">
    <source>
        <dbReference type="Proteomes" id="UP000735302"/>
    </source>
</evidence>
<protein>
    <submittedName>
        <fullName evidence="8">Cationic amino acid transporter 4-like</fullName>
    </submittedName>
</protein>
<comment type="subcellular location">
    <subcellularLocation>
        <location evidence="1">Membrane</location>
        <topology evidence="1">Multi-pass membrane protein</topology>
    </subcellularLocation>
</comment>
<dbReference type="GO" id="GO:0005886">
    <property type="term" value="C:plasma membrane"/>
    <property type="evidence" value="ECO:0007669"/>
    <property type="project" value="TreeGrafter"/>
</dbReference>
<keyword evidence="9" id="KW-1185">Reference proteome</keyword>
<feature type="compositionally biased region" description="Polar residues" evidence="6">
    <location>
        <begin position="416"/>
        <end position="436"/>
    </location>
</feature>
<keyword evidence="3 7" id="KW-0812">Transmembrane</keyword>
<evidence type="ECO:0000256" key="4">
    <source>
        <dbReference type="ARBA" id="ARBA00022989"/>
    </source>
</evidence>
<accession>A0AAV4B8T4</accession>
<keyword evidence="4 7" id="KW-1133">Transmembrane helix</keyword>
<comment type="caution">
    <text evidence="8">The sequence shown here is derived from an EMBL/GenBank/DDBJ whole genome shotgun (WGS) entry which is preliminary data.</text>
</comment>
<feature type="transmembrane region" description="Helical" evidence="7">
    <location>
        <begin position="77"/>
        <end position="95"/>
    </location>
</feature>
<feature type="transmembrane region" description="Helical" evidence="7">
    <location>
        <begin position="232"/>
        <end position="251"/>
    </location>
</feature>
<feature type="region of interest" description="Disordered" evidence="6">
    <location>
        <begin position="410"/>
        <end position="436"/>
    </location>
</feature>
<keyword evidence="5 7" id="KW-0472">Membrane</keyword>
<dbReference type="PANTHER" id="PTHR43243">
    <property type="entry name" value="INNER MEMBRANE TRANSPORTER YGJI-RELATED"/>
    <property type="match status" value="1"/>
</dbReference>
<feature type="transmembrane region" description="Helical" evidence="7">
    <location>
        <begin position="507"/>
        <end position="527"/>
    </location>
</feature>
<reference evidence="8 9" key="1">
    <citation type="journal article" date="2021" name="Elife">
        <title>Chloroplast acquisition without the gene transfer in kleptoplastic sea slugs, Plakobranchus ocellatus.</title>
        <authorList>
            <person name="Maeda T."/>
            <person name="Takahashi S."/>
            <person name="Yoshida T."/>
            <person name="Shimamura S."/>
            <person name="Takaki Y."/>
            <person name="Nagai Y."/>
            <person name="Toyoda A."/>
            <person name="Suzuki Y."/>
            <person name="Arimoto A."/>
            <person name="Ishii H."/>
            <person name="Satoh N."/>
            <person name="Nishiyama T."/>
            <person name="Hasebe M."/>
            <person name="Maruyama T."/>
            <person name="Minagawa J."/>
            <person name="Obokata J."/>
            <person name="Shigenobu S."/>
        </authorList>
    </citation>
    <scope>NUCLEOTIDE SEQUENCE [LARGE SCALE GENOMIC DNA]</scope>
</reference>
<dbReference type="PANTHER" id="PTHR43243:SF4">
    <property type="entry name" value="CATIONIC AMINO ACID TRANSPORTER 4"/>
    <property type="match status" value="1"/>
</dbReference>
<dbReference type="Pfam" id="PF13520">
    <property type="entry name" value="AA_permease_2"/>
    <property type="match status" value="1"/>
</dbReference>
<evidence type="ECO:0000313" key="8">
    <source>
        <dbReference type="EMBL" id="GFO15998.1"/>
    </source>
</evidence>
<sequence length="656" mass="71138">MGTPFAETPDILAFVLQIGVTLFASFNVMCTSAINTALGIINISVLIFVFVSGLVVGDPQALVNSDAGGFFPFGWEGVAKASFVILFALSEFEMVSMSAEETKDPAKSIPRAMALTLLLVAFIYVGTTVGLFFLVPYWAIDTRAPLPSAFAHRGLAWGQFVVTVAPMVALSNLQLVAVYAVSRCIYRMSKDGLLFSFFLTVNKSTGIPLRAVLFTGLGSSLLALVFDISYQVKMVVVFKVVSYIAVASALIKLKITRSQWASNSTPSLTFFEDEDIEPISHATERDIVSQENRNTNRLSEKNGDLKQRVSEIDADNSNLWDKTLSAFGKVSTSKIKNNSYAKNTTQSAKPFYFMTNGGCGDIDRYFKSTDTGKKLPKSDMEMCDSNKSNQARPYGASACKNYGTLKTDSEIERQNESSLPDASGQHGSTVSSAQTHGSTVIEAVKTDESTVAGAVQTHGPTVIESLQAHRTFPNLQTYGTKNINTVQGTAPRIATCLFPIVPGLISINVLIVLHLVACVALAAQVFYCQGYLMMLQPGAVLACFLLCSLVLTFSFFLWALCASGPTGDATEAIFQTPLMPLVPTLSILLSATMMFLGVEKEEIFEVLVVVVLAIMTYVLLTTCRYHRGRQKEGEKRTLVSINGASKQDIIQNGNTH</sequence>
<dbReference type="Gene3D" id="1.20.1740.10">
    <property type="entry name" value="Amino acid/polyamine transporter I"/>
    <property type="match status" value="1"/>
</dbReference>
<dbReference type="InterPro" id="IPR002293">
    <property type="entry name" value="AA/rel_permease1"/>
</dbReference>
<dbReference type="GO" id="GO:0015171">
    <property type="term" value="F:amino acid transmembrane transporter activity"/>
    <property type="evidence" value="ECO:0007669"/>
    <property type="project" value="TreeGrafter"/>
</dbReference>
<keyword evidence="2" id="KW-0813">Transport</keyword>
<gene>
    <name evidence="8" type="ORF">PoB_004250300</name>
</gene>
<evidence type="ECO:0000256" key="6">
    <source>
        <dbReference type="SAM" id="MobiDB-lite"/>
    </source>
</evidence>
<feature type="transmembrane region" description="Helical" evidence="7">
    <location>
        <begin position="539"/>
        <end position="560"/>
    </location>
</feature>
<evidence type="ECO:0000256" key="2">
    <source>
        <dbReference type="ARBA" id="ARBA00022448"/>
    </source>
</evidence>